<dbReference type="InterPro" id="IPR017941">
    <property type="entry name" value="Rieske_2Fe-2S"/>
</dbReference>
<sequence>MADAIVRRGGRIYERSRAFEVQKNQIKTMDGVTITAGAVVMATNSPLNHNMEIHARQTPKRTYVIGLKVPKGSVKSANWWDTYDPYHYVRLEQKPDYDVLIVGGEDTSSGMKPDDYPDTYPQLEKWTRERWTTAEEVLKQLDGLFANSGPLKTRKDQGSDKMGQWVWSKVTADENDHTGDSGQGMTGGTIGVACVLIVIFISANQNQGYRDHIPFVGTDSIDIEDMLPNTGGVIQKHMKKMAVYKDKNGVVHKSSALWRHMKCVIKWNSIDSTFDCPCHGSIFDNLGRIINGPAKADLSPVE</sequence>
<gene>
    <name evidence="7" type="ORF">KI387_025933</name>
</gene>
<dbReference type="InterPro" id="IPR036188">
    <property type="entry name" value="FAD/NAD-bd_sf"/>
</dbReference>
<dbReference type="SUPFAM" id="SSF50022">
    <property type="entry name" value="ISP domain"/>
    <property type="match status" value="1"/>
</dbReference>
<dbReference type="PROSITE" id="PS51296">
    <property type="entry name" value="RIESKE"/>
    <property type="match status" value="1"/>
</dbReference>
<dbReference type="GO" id="GO:0051537">
    <property type="term" value="F:2 iron, 2 sulfur cluster binding"/>
    <property type="evidence" value="ECO:0007669"/>
    <property type="project" value="UniProtKB-KW"/>
</dbReference>
<evidence type="ECO:0000259" key="6">
    <source>
        <dbReference type="PROSITE" id="PS51296"/>
    </source>
</evidence>
<dbReference type="AlphaFoldDB" id="A0AA38FVJ4"/>
<dbReference type="Gene3D" id="2.102.10.10">
    <property type="entry name" value="Rieske [2Fe-2S] iron-sulphur domain"/>
    <property type="match status" value="1"/>
</dbReference>
<keyword evidence="5" id="KW-0411">Iron-sulfur</keyword>
<evidence type="ECO:0000256" key="5">
    <source>
        <dbReference type="ARBA" id="ARBA00023014"/>
    </source>
</evidence>
<dbReference type="EMBL" id="JAHRHJ020000006">
    <property type="protein sequence ID" value="KAH9310898.1"/>
    <property type="molecule type" value="Genomic_DNA"/>
</dbReference>
<proteinExistence type="predicted"/>
<dbReference type="Pfam" id="PF01266">
    <property type="entry name" value="DAO"/>
    <property type="match status" value="1"/>
</dbReference>
<dbReference type="GO" id="GO:0046872">
    <property type="term" value="F:metal ion binding"/>
    <property type="evidence" value="ECO:0007669"/>
    <property type="project" value="UniProtKB-KW"/>
</dbReference>
<organism evidence="7 8">
    <name type="scientific">Taxus chinensis</name>
    <name type="common">Chinese yew</name>
    <name type="synonym">Taxus wallichiana var. chinensis</name>
    <dbReference type="NCBI Taxonomy" id="29808"/>
    <lineage>
        <taxon>Eukaryota</taxon>
        <taxon>Viridiplantae</taxon>
        <taxon>Streptophyta</taxon>
        <taxon>Embryophyta</taxon>
        <taxon>Tracheophyta</taxon>
        <taxon>Spermatophyta</taxon>
        <taxon>Pinopsida</taxon>
        <taxon>Pinidae</taxon>
        <taxon>Conifers II</taxon>
        <taxon>Cupressales</taxon>
        <taxon>Taxaceae</taxon>
        <taxon>Taxus</taxon>
    </lineage>
</organism>
<evidence type="ECO:0000256" key="4">
    <source>
        <dbReference type="ARBA" id="ARBA00023004"/>
    </source>
</evidence>
<evidence type="ECO:0000313" key="7">
    <source>
        <dbReference type="EMBL" id="KAH9310898.1"/>
    </source>
</evidence>
<dbReference type="InterPro" id="IPR006076">
    <property type="entry name" value="FAD-dep_OxRdtase"/>
</dbReference>
<evidence type="ECO:0000256" key="2">
    <source>
        <dbReference type="ARBA" id="ARBA00022723"/>
    </source>
</evidence>
<dbReference type="SUPFAM" id="SSF51905">
    <property type="entry name" value="FAD/NAD(P)-binding domain"/>
    <property type="match status" value="1"/>
</dbReference>
<dbReference type="InterPro" id="IPR036922">
    <property type="entry name" value="Rieske_2Fe-2S_sf"/>
</dbReference>
<dbReference type="Pfam" id="PF00355">
    <property type="entry name" value="Rieske"/>
    <property type="match status" value="1"/>
</dbReference>
<comment type="caution">
    <text evidence="7">The sequence shown here is derived from an EMBL/GenBank/DDBJ whole genome shotgun (WGS) entry which is preliminary data.</text>
</comment>
<protein>
    <recommendedName>
        <fullName evidence="6">Rieske domain-containing protein</fullName>
    </recommendedName>
</protein>
<name>A0AA38FVJ4_TAXCH</name>
<accession>A0AA38FVJ4</accession>
<dbReference type="Gene3D" id="3.50.50.60">
    <property type="entry name" value="FAD/NAD(P)-binding domain"/>
    <property type="match status" value="1"/>
</dbReference>
<feature type="domain" description="Rieske" evidence="6">
    <location>
        <begin position="218"/>
        <end position="302"/>
    </location>
</feature>
<dbReference type="OMA" id="IDSTFDC"/>
<keyword evidence="1" id="KW-0001">2Fe-2S</keyword>
<evidence type="ECO:0000256" key="1">
    <source>
        <dbReference type="ARBA" id="ARBA00022714"/>
    </source>
</evidence>
<keyword evidence="8" id="KW-1185">Reference proteome</keyword>
<keyword evidence="4" id="KW-0408">Iron</keyword>
<evidence type="ECO:0000313" key="8">
    <source>
        <dbReference type="Proteomes" id="UP000824469"/>
    </source>
</evidence>
<dbReference type="Proteomes" id="UP000824469">
    <property type="component" value="Unassembled WGS sequence"/>
</dbReference>
<reference evidence="7 8" key="1">
    <citation type="journal article" date="2021" name="Nat. Plants">
        <title>The Taxus genome provides insights into paclitaxel biosynthesis.</title>
        <authorList>
            <person name="Xiong X."/>
            <person name="Gou J."/>
            <person name="Liao Q."/>
            <person name="Li Y."/>
            <person name="Zhou Q."/>
            <person name="Bi G."/>
            <person name="Li C."/>
            <person name="Du R."/>
            <person name="Wang X."/>
            <person name="Sun T."/>
            <person name="Guo L."/>
            <person name="Liang H."/>
            <person name="Lu P."/>
            <person name="Wu Y."/>
            <person name="Zhang Z."/>
            <person name="Ro D.K."/>
            <person name="Shang Y."/>
            <person name="Huang S."/>
            <person name="Yan J."/>
        </authorList>
    </citation>
    <scope>NUCLEOTIDE SEQUENCE [LARGE SCALE GENOMIC DNA]</scope>
    <source>
        <strain evidence="7">Ta-2019</strain>
    </source>
</reference>
<evidence type="ECO:0000256" key="3">
    <source>
        <dbReference type="ARBA" id="ARBA00022946"/>
    </source>
</evidence>
<dbReference type="Gene3D" id="3.30.9.10">
    <property type="entry name" value="D-Amino Acid Oxidase, subunit A, domain 2"/>
    <property type="match status" value="1"/>
</dbReference>
<keyword evidence="2" id="KW-0479">Metal-binding</keyword>
<keyword evidence="3" id="KW-0809">Transit peptide</keyword>